<sequence>MVVPLAAVALPSALFGGSAAGGAGLSSLLGAGALGGLVGGGGKGEGPDITPTGPTSPKGVVSTGQEFLNLILQGAPGETKLEEAISGFDLPLQQLIDAIQGKATGTLAPLIARGTEASLLSQSAATGDVERFAARQAGGRGQFGVDRLLAQTGSEFGRQRAGIPLNVFTNTIQNFLPLLMQKVQAELGRAATGQAALSSAQAFEPVSLGRQAQAVQRGQAGIPPESKDLSGFGTALALGASSFA</sequence>
<organism evidence="1">
    <name type="scientific">marine sediment metagenome</name>
    <dbReference type="NCBI Taxonomy" id="412755"/>
    <lineage>
        <taxon>unclassified sequences</taxon>
        <taxon>metagenomes</taxon>
        <taxon>ecological metagenomes</taxon>
    </lineage>
</organism>
<dbReference type="AlphaFoldDB" id="A0A0F9NSX3"/>
<proteinExistence type="predicted"/>
<protein>
    <submittedName>
        <fullName evidence="1">Uncharacterized protein</fullName>
    </submittedName>
</protein>
<gene>
    <name evidence="1" type="ORF">LCGC14_0929540</name>
</gene>
<comment type="caution">
    <text evidence="1">The sequence shown here is derived from an EMBL/GenBank/DDBJ whole genome shotgun (WGS) entry which is preliminary data.</text>
</comment>
<reference evidence="1" key="1">
    <citation type="journal article" date="2015" name="Nature">
        <title>Complex archaea that bridge the gap between prokaryotes and eukaryotes.</title>
        <authorList>
            <person name="Spang A."/>
            <person name="Saw J.H."/>
            <person name="Jorgensen S.L."/>
            <person name="Zaremba-Niedzwiedzka K."/>
            <person name="Martijn J."/>
            <person name="Lind A.E."/>
            <person name="van Eijk R."/>
            <person name="Schleper C."/>
            <person name="Guy L."/>
            <person name="Ettema T.J."/>
        </authorList>
    </citation>
    <scope>NUCLEOTIDE SEQUENCE</scope>
</reference>
<accession>A0A0F9NSX3</accession>
<dbReference type="EMBL" id="LAZR01003185">
    <property type="protein sequence ID" value="KKN21034.1"/>
    <property type="molecule type" value="Genomic_DNA"/>
</dbReference>
<name>A0A0F9NSX3_9ZZZZ</name>
<evidence type="ECO:0000313" key="1">
    <source>
        <dbReference type="EMBL" id="KKN21034.1"/>
    </source>
</evidence>